<feature type="transmembrane region" description="Helical" evidence="1">
    <location>
        <begin position="175"/>
        <end position="195"/>
    </location>
</feature>
<accession>A0A7M7GS08</accession>
<accession>A0A7M7G2I3</accession>
<keyword evidence="3" id="KW-1185">Reference proteome</keyword>
<evidence type="ECO:0000313" key="2">
    <source>
        <dbReference type="EnsemblMetazoa" id="XP_006564963"/>
    </source>
</evidence>
<dbReference type="OrthoDB" id="7677010at2759"/>
<dbReference type="OMA" id="RKMHVYL"/>
<dbReference type="EnsemblMetazoa" id="XM_006564900">
    <property type="protein sequence ID" value="XP_006564963"/>
    <property type="gene ID" value="LOC725784"/>
</dbReference>
<evidence type="ECO:0000313" key="4">
    <source>
        <dbReference type="RefSeq" id="XP_001121591.2"/>
    </source>
</evidence>
<evidence type="ECO:0000313" key="5">
    <source>
        <dbReference type="RefSeq" id="XP_006564963.1"/>
    </source>
</evidence>
<protein>
    <submittedName>
        <fullName evidence="4 5">Uncharacterized protein LOC725784</fullName>
    </submittedName>
</protein>
<proteinExistence type="predicted"/>
<dbReference type="EnsemblMetazoa" id="XM_001121591">
    <property type="protein sequence ID" value="XP_001121591"/>
    <property type="gene ID" value="LOC725784"/>
</dbReference>
<reference evidence="4 5" key="2">
    <citation type="submission" date="2025-04" db="UniProtKB">
        <authorList>
            <consortium name="RefSeq"/>
        </authorList>
    </citation>
    <scope>IDENTIFICATION</scope>
    <source>
        <strain evidence="4 5">DH4</strain>
        <tissue evidence="4 5">Whole body</tissue>
    </source>
</reference>
<feature type="transmembrane region" description="Helical" evidence="1">
    <location>
        <begin position="143"/>
        <end position="169"/>
    </location>
</feature>
<dbReference type="RefSeq" id="XP_006564963.1">
    <property type="nucleotide sequence ID" value="XM_006564900.3"/>
</dbReference>
<dbReference type="AlphaFoldDB" id="A0A7M7GS08"/>
<dbReference type="RefSeq" id="XP_001121591.2">
    <property type="nucleotide sequence ID" value="XM_001121591.5"/>
</dbReference>
<accession>A0A8B6Z482</accession>
<dbReference type="GeneID" id="725784"/>
<keyword evidence="1" id="KW-0472">Membrane</keyword>
<organism evidence="2">
    <name type="scientific">Apis mellifera</name>
    <name type="common">Honeybee</name>
    <dbReference type="NCBI Taxonomy" id="7460"/>
    <lineage>
        <taxon>Eukaryota</taxon>
        <taxon>Metazoa</taxon>
        <taxon>Ecdysozoa</taxon>
        <taxon>Arthropoda</taxon>
        <taxon>Hexapoda</taxon>
        <taxon>Insecta</taxon>
        <taxon>Pterygota</taxon>
        <taxon>Neoptera</taxon>
        <taxon>Endopterygota</taxon>
        <taxon>Hymenoptera</taxon>
        <taxon>Apocrita</taxon>
        <taxon>Aculeata</taxon>
        <taxon>Apoidea</taxon>
        <taxon>Anthophila</taxon>
        <taxon>Apidae</taxon>
        <taxon>Apis</taxon>
    </lineage>
</organism>
<gene>
    <name evidence="2" type="primary">725784</name>
    <name evidence="4 5" type="synonym">LOC725784</name>
</gene>
<keyword evidence="1" id="KW-1133">Transmembrane helix</keyword>
<dbReference type="Proteomes" id="UP000005203">
    <property type="component" value="Linkage group LG14"/>
</dbReference>
<reference evidence="2" key="1">
    <citation type="submission" date="2021-01" db="UniProtKB">
        <authorList>
            <consortium name="EnsemblMetazoa"/>
        </authorList>
    </citation>
    <scope>IDENTIFICATION</scope>
    <source>
        <strain evidence="2">DH4</strain>
    </source>
</reference>
<sequence length="215" mass="24946">MTKVSGMVETEDVVGKPTFVRRVSNMLKDGSYSEPPMLFRHASMQKIRHCCQNLNLLPYLLYSFDNSKSHPIARKVHNCLGQFLQIVTARIFLIYKSFRRSLLCGIRSSEFQASEPPKTPEPCKFTARFQTTRQLKRKQNNRLILTLGVYFAPLFLFSQLVGLFCLMIFGKYTPGFIFLISALLFLAYISFKVLFHDIESTRPSRRRCRKIIKAE</sequence>
<keyword evidence="1" id="KW-0812">Transmembrane</keyword>
<accession>A0A8B6XEG3</accession>
<dbReference type="KEGG" id="ame:725784"/>
<evidence type="ECO:0000256" key="1">
    <source>
        <dbReference type="SAM" id="Phobius"/>
    </source>
</evidence>
<evidence type="ECO:0000313" key="3">
    <source>
        <dbReference type="Proteomes" id="UP000005203"/>
    </source>
</evidence>
<name>A0A7M7GS08_APIME</name>